<dbReference type="EMBL" id="JAUEPS010000050">
    <property type="protein sequence ID" value="KAK0445295.1"/>
    <property type="molecule type" value="Genomic_DNA"/>
</dbReference>
<keyword evidence="3" id="KW-1185">Reference proteome</keyword>
<dbReference type="Proteomes" id="UP001175211">
    <property type="component" value="Unassembled WGS sequence"/>
</dbReference>
<name>A0AA39MTJ7_ARMTA</name>
<proteinExistence type="predicted"/>
<dbReference type="AlphaFoldDB" id="A0AA39MTJ7"/>
<organism evidence="2 3">
    <name type="scientific">Armillaria tabescens</name>
    <name type="common">Ringless honey mushroom</name>
    <name type="synonym">Agaricus tabescens</name>
    <dbReference type="NCBI Taxonomy" id="1929756"/>
    <lineage>
        <taxon>Eukaryota</taxon>
        <taxon>Fungi</taxon>
        <taxon>Dikarya</taxon>
        <taxon>Basidiomycota</taxon>
        <taxon>Agaricomycotina</taxon>
        <taxon>Agaricomycetes</taxon>
        <taxon>Agaricomycetidae</taxon>
        <taxon>Agaricales</taxon>
        <taxon>Marasmiineae</taxon>
        <taxon>Physalacriaceae</taxon>
        <taxon>Desarmillaria</taxon>
    </lineage>
</organism>
<protein>
    <recommendedName>
        <fullName evidence="4">Secreted protein</fullName>
    </recommendedName>
</protein>
<gene>
    <name evidence="2" type="ORF">EV420DRAFT_1572267</name>
</gene>
<feature type="chain" id="PRO_5041427544" description="Secreted protein" evidence="1">
    <location>
        <begin position="25"/>
        <end position="82"/>
    </location>
</feature>
<evidence type="ECO:0008006" key="4">
    <source>
        <dbReference type="Google" id="ProtNLM"/>
    </source>
</evidence>
<reference evidence="2" key="1">
    <citation type="submission" date="2023-06" db="EMBL/GenBank/DDBJ databases">
        <authorList>
            <consortium name="Lawrence Berkeley National Laboratory"/>
            <person name="Ahrendt S."/>
            <person name="Sahu N."/>
            <person name="Indic B."/>
            <person name="Wong-Bajracharya J."/>
            <person name="Merenyi Z."/>
            <person name="Ke H.-M."/>
            <person name="Monk M."/>
            <person name="Kocsube S."/>
            <person name="Drula E."/>
            <person name="Lipzen A."/>
            <person name="Balint B."/>
            <person name="Henrissat B."/>
            <person name="Andreopoulos B."/>
            <person name="Martin F.M."/>
            <person name="Harder C.B."/>
            <person name="Rigling D."/>
            <person name="Ford K.L."/>
            <person name="Foster G.D."/>
            <person name="Pangilinan J."/>
            <person name="Papanicolaou A."/>
            <person name="Barry K."/>
            <person name="LaButti K."/>
            <person name="Viragh M."/>
            <person name="Koriabine M."/>
            <person name="Yan M."/>
            <person name="Riley R."/>
            <person name="Champramary S."/>
            <person name="Plett K.L."/>
            <person name="Tsai I.J."/>
            <person name="Slot J."/>
            <person name="Sipos G."/>
            <person name="Plett J."/>
            <person name="Nagy L.G."/>
            <person name="Grigoriev I.V."/>
        </authorList>
    </citation>
    <scope>NUCLEOTIDE SEQUENCE</scope>
    <source>
        <strain evidence="2">CCBAS 213</strain>
    </source>
</reference>
<keyword evidence="1" id="KW-0732">Signal</keyword>
<accession>A0AA39MTJ7</accession>
<dbReference type="RefSeq" id="XP_060325436.1">
    <property type="nucleotide sequence ID" value="XM_060474351.1"/>
</dbReference>
<evidence type="ECO:0000256" key="1">
    <source>
        <dbReference type="SAM" id="SignalP"/>
    </source>
</evidence>
<feature type="signal peptide" evidence="1">
    <location>
        <begin position="1"/>
        <end position="24"/>
    </location>
</feature>
<evidence type="ECO:0000313" key="3">
    <source>
        <dbReference type="Proteomes" id="UP001175211"/>
    </source>
</evidence>
<comment type="caution">
    <text evidence="2">The sequence shown here is derived from an EMBL/GenBank/DDBJ whole genome shotgun (WGS) entry which is preliminary data.</text>
</comment>
<dbReference type="GeneID" id="85357899"/>
<evidence type="ECO:0000313" key="2">
    <source>
        <dbReference type="EMBL" id="KAK0445295.1"/>
    </source>
</evidence>
<sequence>MLSSQPLFLRIDLLLYLVLALSCAAPFRGALAVSSSLRDGVLMILKYLRPRRVHIRADFSGSCGLVVINEIFRSSTASPWSV</sequence>